<dbReference type="InterPro" id="IPR000944">
    <property type="entry name" value="Tscrpt_reg_Rrf2"/>
</dbReference>
<dbReference type="NCBIfam" id="TIGR00738">
    <property type="entry name" value="rrf2_super"/>
    <property type="match status" value="1"/>
</dbReference>
<dbReference type="Gene3D" id="1.10.10.10">
    <property type="entry name" value="Winged helix-like DNA-binding domain superfamily/Winged helix DNA-binding domain"/>
    <property type="match status" value="1"/>
</dbReference>
<name>A0A9W6J312_9HYPH</name>
<keyword evidence="3" id="KW-1185">Reference proteome</keyword>
<dbReference type="PANTHER" id="PTHR33221:SF5">
    <property type="entry name" value="HTH-TYPE TRANSCRIPTIONAL REGULATOR ISCR"/>
    <property type="match status" value="1"/>
</dbReference>
<dbReference type="GO" id="GO:0003700">
    <property type="term" value="F:DNA-binding transcription factor activity"/>
    <property type="evidence" value="ECO:0007669"/>
    <property type="project" value="TreeGrafter"/>
</dbReference>
<proteinExistence type="predicted"/>
<gene>
    <name evidence="2" type="ORF">GCM10008179_33900</name>
</gene>
<comment type="caution">
    <text evidence="2">The sequence shown here is derived from an EMBL/GenBank/DDBJ whole genome shotgun (WGS) entry which is preliminary data.</text>
</comment>
<dbReference type="GO" id="GO:0003677">
    <property type="term" value="F:DNA binding"/>
    <property type="evidence" value="ECO:0007669"/>
    <property type="project" value="UniProtKB-KW"/>
</dbReference>
<dbReference type="InterPro" id="IPR036390">
    <property type="entry name" value="WH_DNA-bd_sf"/>
</dbReference>
<keyword evidence="1" id="KW-0238">DNA-binding</keyword>
<reference evidence="2" key="1">
    <citation type="journal article" date="2014" name="Int. J. Syst. Evol. Microbiol.">
        <title>Complete genome sequence of Corynebacterium casei LMG S-19264T (=DSM 44701T), isolated from a smear-ripened cheese.</title>
        <authorList>
            <consortium name="US DOE Joint Genome Institute (JGI-PGF)"/>
            <person name="Walter F."/>
            <person name="Albersmeier A."/>
            <person name="Kalinowski J."/>
            <person name="Ruckert C."/>
        </authorList>
    </citation>
    <scope>NUCLEOTIDE SEQUENCE</scope>
    <source>
        <strain evidence="2">VKM B-2347</strain>
    </source>
</reference>
<dbReference type="PROSITE" id="PS51197">
    <property type="entry name" value="HTH_RRF2_2"/>
    <property type="match status" value="1"/>
</dbReference>
<dbReference type="SUPFAM" id="SSF46785">
    <property type="entry name" value="Winged helix' DNA-binding domain"/>
    <property type="match status" value="1"/>
</dbReference>
<dbReference type="Proteomes" id="UP001143372">
    <property type="component" value="Unassembled WGS sequence"/>
</dbReference>
<sequence length="170" mass="18312">MTAGKAVLNRPRAHTSFMDRFMLTKKAKYGLKAMVHLARLPRGASAFVADIAVRNGIPKKFLDAILGELRNAGMLTSKKGKAGGYMLAGPPEGIAVGSILRVLDGPLAPIACASRSAFSPCQDCDDLQRCEVRLVMLDVREAIASVLDTRTLAEMRDLGSDDISSFVYEI</sequence>
<organism evidence="2 3">
    <name type="scientific">Hansschlegelia plantiphila</name>
    <dbReference type="NCBI Taxonomy" id="374655"/>
    <lineage>
        <taxon>Bacteria</taxon>
        <taxon>Pseudomonadati</taxon>
        <taxon>Pseudomonadota</taxon>
        <taxon>Alphaproteobacteria</taxon>
        <taxon>Hyphomicrobiales</taxon>
        <taxon>Methylopilaceae</taxon>
        <taxon>Hansschlegelia</taxon>
    </lineage>
</organism>
<evidence type="ECO:0000256" key="1">
    <source>
        <dbReference type="ARBA" id="ARBA00023125"/>
    </source>
</evidence>
<evidence type="ECO:0000313" key="2">
    <source>
        <dbReference type="EMBL" id="GLK69752.1"/>
    </source>
</evidence>
<reference evidence="2" key="2">
    <citation type="submission" date="2023-01" db="EMBL/GenBank/DDBJ databases">
        <authorList>
            <person name="Sun Q."/>
            <person name="Evtushenko L."/>
        </authorList>
    </citation>
    <scope>NUCLEOTIDE SEQUENCE</scope>
    <source>
        <strain evidence="2">VKM B-2347</strain>
    </source>
</reference>
<protein>
    <submittedName>
        <fullName evidence="2">Rrf2 family transcriptional regulator</fullName>
    </submittedName>
</protein>
<dbReference type="GO" id="GO:0005829">
    <property type="term" value="C:cytosol"/>
    <property type="evidence" value="ECO:0007669"/>
    <property type="project" value="TreeGrafter"/>
</dbReference>
<dbReference type="EMBL" id="BSFI01000023">
    <property type="protein sequence ID" value="GLK69752.1"/>
    <property type="molecule type" value="Genomic_DNA"/>
</dbReference>
<dbReference type="Pfam" id="PF02082">
    <property type="entry name" value="Rrf2"/>
    <property type="match status" value="1"/>
</dbReference>
<dbReference type="PANTHER" id="PTHR33221">
    <property type="entry name" value="WINGED HELIX-TURN-HELIX TRANSCRIPTIONAL REGULATOR, RRF2 FAMILY"/>
    <property type="match status" value="1"/>
</dbReference>
<accession>A0A9W6J312</accession>
<evidence type="ECO:0000313" key="3">
    <source>
        <dbReference type="Proteomes" id="UP001143372"/>
    </source>
</evidence>
<dbReference type="InterPro" id="IPR036388">
    <property type="entry name" value="WH-like_DNA-bd_sf"/>
</dbReference>
<dbReference type="AlphaFoldDB" id="A0A9W6J312"/>